<reference evidence="1" key="1">
    <citation type="journal article" date="2014" name="Front. Microbiol.">
        <title>High frequency of phylogenetically diverse reductive dehalogenase-homologous genes in deep subseafloor sedimentary metagenomes.</title>
        <authorList>
            <person name="Kawai M."/>
            <person name="Futagami T."/>
            <person name="Toyoda A."/>
            <person name="Takaki Y."/>
            <person name="Nishi S."/>
            <person name="Hori S."/>
            <person name="Arai W."/>
            <person name="Tsubouchi T."/>
            <person name="Morono Y."/>
            <person name="Uchiyama I."/>
            <person name="Ito T."/>
            <person name="Fujiyama A."/>
            <person name="Inagaki F."/>
            <person name="Takami H."/>
        </authorList>
    </citation>
    <scope>NUCLEOTIDE SEQUENCE</scope>
    <source>
        <strain evidence="1">Expedition CK06-06</strain>
    </source>
</reference>
<evidence type="ECO:0000313" key="1">
    <source>
        <dbReference type="EMBL" id="GAF99410.1"/>
    </source>
</evidence>
<proteinExistence type="predicted"/>
<dbReference type="InterPro" id="IPR049156">
    <property type="entry name" value="Phage_chap_TAC_15-like"/>
</dbReference>
<feature type="non-terminal residue" evidence="1">
    <location>
        <position position="1"/>
    </location>
</feature>
<name>X0VFU2_9ZZZZ</name>
<sequence length="118" mass="12786">KKDGADILDMKLDNAAAALGNMFTNLSDTDYEYCVMTMLRAVGRENGNGTGYSPVVVGGSIMFDEVNENIVIQLSLVWKALYFNFSDCMSALPSGSAEVLSKLKTKLNGLDFPMEKTG</sequence>
<gene>
    <name evidence="1" type="ORF">S01H1_20434</name>
</gene>
<dbReference type="EMBL" id="BARS01011180">
    <property type="protein sequence ID" value="GAF99410.1"/>
    <property type="molecule type" value="Genomic_DNA"/>
</dbReference>
<organism evidence="1">
    <name type="scientific">marine sediment metagenome</name>
    <dbReference type="NCBI Taxonomy" id="412755"/>
    <lineage>
        <taxon>unclassified sequences</taxon>
        <taxon>metagenomes</taxon>
        <taxon>ecological metagenomes</taxon>
    </lineage>
</organism>
<dbReference type="AlphaFoldDB" id="X0VFU2"/>
<accession>X0VFU2</accession>
<dbReference type="Pfam" id="PF21822">
    <property type="entry name" value="Phage_TAC_15"/>
    <property type="match status" value="1"/>
</dbReference>
<comment type="caution">
    <text evidence="1">The sequence shown here is derived from an EMBL/GenBank/DDBJ whole genome shotgun (WGS) entry which is preliminary data.</text>
</comment>
<protein>
    <submittedName>
        <fullName evidence="1">Uncharacterized protein</fullName>
    </submittedName>
</protein>